<feature type="region of interest" description="Disordered" evidence="4">
    <location>
        <begin position="982"/>
        <end position="1044"/>
    </location>
</feature>
<organism evidence="6 7">
    <name type="scientific">Amphimedon queenslandica</name>
    <name type="common">Sponge</name>
    <dbReference type="NCBI Taxonomy" id="400682"/>
    <lineage>
        <taxon>Eukaryota</taxon>
        <taxon>Metazoa</taxon>
        <taxon>Porifera</taxon>
        <taxon>Demospongiae</taxon>
        <taxon>Heteroscleromorpha</taxon>
        <taxon>Haplosclerida</taxon>
        <taxon>Niphatidae</taxon>
        <taxon>Amphimedon</taxon>
    </lineage>
</organism>
<dbReference type="Proteomes" id="UP000007879">
    <property type="component" value="Unassembled WGS sequence"/>
</dbReference>
<evidence type="ECO:0000256" key="2">
    <source>
        <dbReference type="ARBA" id="ARBA00023043"/>
    </source>
</evidence>
<keyword evidence="1" id="KW-0677">Repeat</keyword>
<dbReference type="CDD" id="cd01274">
    <property type="entry name" value="PTB_Anks"/>
    <property type="match status" value="1"/>
</dbReference>
<dbReference type="InterPro" id="IPR013761">
    <property type="entry name" value="SAM/pointed_sf"/>
</dbReference>
<dbReference type="InterPro" id="IPR006020">
    <property type="entry name" value="PTB/PI_dom"/>
</dbReference>
<reference evidence="7" key="1">
    <citation type="journal article" date="2010" name="Nature">
        <title>The Amphimedon queenslandica genome and the evolution of animal complexity.</title>
        <authorList>
            <person name="Srivastava M."/>
            <person name="Simakov O."/>
            <person name="Chapman J."/>
            <person name="Fahey B."/>
            <person name="Gauthier M.E."/>
            <person name="Mitros T."/>
            <person name="Richards G.S."/>
            <person name="Conaco C."/>
            <person name="Dacre M."/>
            <person name="Hellsten U."/>
            <person name="Larroux C."/>
            <person name="Putnam N.H."/>
            <person name="Stanke M."/>
            <person name="Adamska M."/>
            <person name="Darling A."/>
            <person name="Degnan S.M."/>
            <person name="Oakley T.H."/>
            <person name="Plachetzki D.C."/>
            <person name="Zhai Y."/>
            <person name="Adamski M."/>
            <person name="Calcino A."/>
            <person name="Cummins S.F."/>
            <person name="Goodstein D.M."/>
            <person name="Harris C."/>
            <person name="Jackson D.J."/>
            <person name="Leys S.P."/>
            <person name="Shu S."/>
            <person name="Woodcroft B.J."/>
            <person name="Vervoort M."/>
            <person name="Kosik K.S."/>
            <person name="Manning G."/>
            <person name="Degnan B.M."/>
            <person name="Rokhsar D.S."/>
        </authorList>
    </citation>
    <scope>NUCLEOTIDE SEQUENCE [LARGE SCALE GENOMIC DNA]</scope>
</reference>
<dbReference type="PRINTS" id="PR01415">
    <property type="entry name" value="ANKYRIN"/>
</dbReference>
<feature type="region of interest" description="Disordered" evidence="4">
    <location>
        <begin position="581"/>
        <end position="600"/>
    </location>
</feature>
<dbReference type="PANTHER" id="PTHR24174">
    <property type="entry name" value="ANKYRIN REPEAT AND STERILE ALPHA MOTIF DOMAIN-CONTAINING PROTEIN 1"/>
    <property type="match status" value="1"/>
</dbReference>
<dbReference type="InterPro" id="IPR002110">
    <property type="entry name" value="Ankyrin_rpt"/>
</dbReference>
<feature type="compositionally biased region" description="Polar residues" evidence="4">
    <location>
        <begin position="387"/>
        <end position="400"/>
    </location>
</feature>
<dbReference type="GO" id="GO:0005829">
    <property type="term" value="C:cytosol"/>
    <property type="evidence" value="ECO:0007669"/>
    <property type="project" value="TreeGrafter"/>
</dbReference>
<dbReference type="RefSeq" id="XP_019849690.1">
    <property type="nucleotide sequence ID" value="XM_019994131.1"/>
</dbReference>
<feature type="compositionally biased region" description="Low complexity" evidence="4">
    <location>
        <begin position="987"/>
        <end position="999"/>
    </location>
</feature>
<dbReference type="InterPro" id="IPR036770">
    <property type="entry name" value="Ankyrin_rpt-contain_sf"/>
</dbReference>
<evidence type="ECO:0000313" key="6">
    <source>
        <dbReference type="EnsemblMetazoa" id="XP_019849690.1"/>
    </source>
</evidence>
<keyword evidence="7" id="KW-1185">Reference proteome</keyword>
<dbReference type="SUPFAM" id="SSF48403">
    <property type="entry name" value="Ankyrin repeat"/>
    <property type="match status" value="1"/>
</dbReference>
<dbReference type="AlphaFoldDB" id="A0AAN0IY42"/>
<dbReference type="InterPro" id="IPR001660">
    <property type="entry name" value="SAM"/>
</dbReference>
<evidence type="ECO:0000259" key="5">
    <source>
        <dbReference type="PROSITE" id="PS01179"/>
    </source>
</evidence>
<dbReference type="Gene3D" id="2.30.29.30">
    <property type="entry name" value="Pleckstrin-homology domain (PH domain)/Phosphotyrosine-binding domain (PTB)"/>
    <property type="match status" value="1"/>
</dbReference>
<evidence type="ECO:0000256" key="3">
    <source>
        <dbReference type="PROSITE-ProRule" id="PRU00023"/>
    </source>
</evidence>
<name>A0AAN0IY42_AMPQE</name>
<accession>A0AAN0IY42</accession>
<feature type="repeat" description="ANK" evidence="3">
    <location>
        <begin position="115"/>
        <end position="147"/>
    </location>
</feature>
<evidence type="ECO:0000256" key="1">
    <source>
        <dbReference type="ARBA" id="ARBA00022737"/>
    </source>
</evidence>
<dbReference type="InterPro" id="IPR033635">
    <property type="entry name" value="ANKS1/Caskin"/>
</dbReference>
<evidence type="ECO:0000256" key="4">
    <source>
        <dbReference type="SAM" id="MobiDB-lite"/>
    </source>
</evidence>
<feature type="repeat" description="ANK" evidence="3">
    <location>
        <begin position="46"/>
        <end position="78"/>
    </location>
</feature>
<dbReference type="GeneID" id="100636445"/>
<dbReference type="PROSITE" id="PS50088">
    <property type="entry name" value="ANK_REPEAT"/>
    <property type="match status" value="6"/>
</dbReference>
<dbReference type="PROSITE" id="PS01179">
    <property type="entry name" value="PID"/>
    <property type="match status" value="1"/>
</dbReference>
<dbReference type="SMART" id="SM00462">
    <property type="entry name" value="PTB"/>
    <property type="match status" value="1"/>
</dbReference>
<dbReference type="SUPFAM" id="SSF50729">
    <property type="entry name" value="PH domain-like"/>
    <property type="match status" value="1"/>
</dbReference>
<dbReference type="SMART" id="SM00248">
    <property type="entry name" value="ANK"/>
    <property type="match status" value="7"/>
</dbReference>
<dbReference type="PROSITE" id="PS50297">
    <property type="entry name" value="ANK_REP_REGION"/>
    <property type="match status" value="6"/>
</dbReference>
<feature type="compositionally biased region" description="Basic and acidic residues" evidence="4">
    <location>
        <begin position="416"/>
        <end position="440"/>
    </location>
</feature>
<evidence type="ECO:0000313" key="7">
    <source>
        <dbReference type="Proteomes" id="UP000007879"/>
    </source>
</evidence>
<dbReference type="SUPFAM" id="SSF47769">
    <property type="entry name" value="SAM/Pointed domain"/>
    <property type="match status" value="2"/>
</dbReference>
<dbReference type="KEGG" id="aqu:100636445"/>
<keyword evidence="2 3" id="KW-0040">ANK repeat</keyword>
<protein>
    <recommendedName>
        <fullName evidence="5">PID domain-containing protein</fullName>
    </recommendedName>
</protein>
<dbReference type="Pfam" id="PF00536">
    <property type="entry name" value="SAM_1"/>
    <property type="match status" value="1"/>
</dbReference>
<dbReference type="PANTHER" id="PTHR24174:SF1">
    <property type="entry name" value="IP14385P"/>
    <property type="match status" value="1"/>
</dbReference>
<feature type="repeat" description="ANK" evidence="3">
    <location>
        <begin position="181"/>
        <end position="213"/>
    </location>
</feature>
<proteinExistence type="predicted"/>
<feature type="repeat" description="ANK" evidence="3">
    <location>
        <begin position="79"/>
        <end position="111"/>
    </location>
</feature>
<dbReference type="Gene3D" id="1.10.150.50">
    <property type="entry name" value="Transcription Factor, Ets-1"/>
    <property type="match status" value="2"/>
</dbReference>
<feature type="repeat" description="ANK" evidence="3">
    <location>
        <begin position="148"/>
        <end position="171"/>
    </location>
</feature>
<feature type="region of interest" description="Disordered" evidence="4">
    <location>
        <begin position="387"/>
        <end position="473"/>
    </location>
</feature>
<dbReference type="EnsemblMetazoa" id="XM_019994131.1">
    <property type="protein sequence ID" value="XP_019849690.1"/>
    <property type="gene ID" value="LOC100636445"/>
</dbReference>
<feature type="repeat" description="ANK" evidence="3">
    <location>
        <begin position="213"/>
        <end position="245"/>
    </location>
</feature>
<sequence>MGKGELIKAAKTGDMRTLERLLSHTKRSSVIGNIKKNLHPNIQDELGYTLLHHATLNSQRETVSFLIRNGASTTIPDSSGSFPLHLASWKGDIEIVKLLTTQGPSRANVDQQSNSEDTALHLAAQYGYCGVVEFLLERHANPMMKNIRGETPLDLAAQFGHIDTVHILISHCPETLRLSRPEMSALHLAARNGHSVVVLSLINAGIPVNTMCKSGSALHEAALCGKENTVKLLLDKGIDINIKNEDGRTVMQLLTDFNNKKYDSIKELIQKYQSGEATPTGRYMKPMRHKLLAIPRKDSKPSQTVSAATELTQLVYHKDEAIVVCGRVSAKVYIGRVRGVTGAFPLKETRLYQDIDGKLNRVYPKDIMESEDGSLHVLQHPLVNDVEQPQANDNNDSSRLSVPGAKGRSASLLSTSDEKKRKSRLTDKEKRFILSNDKGDYSQLAPVSAPSTSTADVRKLTVSPPPKDSNGKDYIGSYYLLEVGNFEEGEGGARERADIPPPPAHAPPRPSVMDRKEGATPQYENVKLRSFSSVAELEKPRSTSDGSLLRPPADGAGEPPLLPHKRSKSFQVSYENVTFKQVPPTHGNEGTTSPITIPSLPGDYNNDTMSRRPPMPLPSPTPVENCDDVAMATVCGGKFEIKEGDEDVMVSLMNPNYSKVLFQRGGGGGGGGRGQYEDISFRDTVVERREERLTSPGLWIIPSDNNPFAGLVESGSVVEGLSDDLFDSFDDLPPGRSRLKSVWDDRRVKQEWNQIDDVLKDMATGISEVPVETTPSSNPAHSHQIASEEKTNVFLWLSMLGLQGYTNTFEASGYDDVKFMGGGLLDVEDIKQMGIYENDQGTIMIKVSILAPPPRLIKADSVEEWLEFLQLSYLKDYFDGYSLKKIASLWELELNTIFSVDLPLGHRKRLLYGISELKRINPDWTFPPSSTLLPSNPAPGSPFLRVNFARDYTKIQSLKPHPSKTDQLELFDDHSQVNWTSSKLQKTTTATPTNHTSSSRTHSDPTPLDTPVRGSECAAADSPTDDTDQALHNAPPPNHASFDIPPAQVKNYRTLYLGSALVRGTTGRYSAEEACLKLRTQTDSIAKIPQIILSISWKGVKFVNADTKIVVSTHLIRDISHCCPDIEDPRVFAYITKDKETDCSYCHVFMVESKEIADEIILTVGQAFEVAYQAVVRARSKYKTSNPEMTKKVSKTSVLKRSFRKLSGSKKSSSQDNEIS</sequence>
<dbReference type="Pfam" id="PF00640">
    <property type="entry name" value="PID"/>
    <property type="match status" value="1"/>
</dbReference>
<dbReference type="Gene3D" id="1.25.40.20">
    <property type="entry name" value="Ankyrin repeat-containing domain"/>
    <property type="match status" value="2"/>
</dbReference>
<feature type="compositionally biased region" description="Pro residues" evidence="4">
    <location>
        <begin position="499"/>
        <end position="510"/>
    </location>
</feature>
<feature type="region of interest" description="Disordered" evidence="4">
    <location>
        <begin position="489"/>
        <end position="564"/>
    </location>
</feature>
<dbReference type="InterPro" id="IPR011993">
    <property type="entry name" value="PH-like_dom_sf"/>
</dbReference>
<reference evidence="6" key="2">
    <citation type="submission" date="2024-06" db="UniProtKB">
        <authorList>
            <consortium name="EnsemblMetazoa"/>
        </authorList>
    </citation>
    <scope>IDENTIFICATION</scope>
</reference>
<dbReference type="Pfam" id="PF12796">
    <property type="entry name" value="Ank_2"/>
    <property type="match status" value="2"/>
</dbReference>
<dbReference type="Pfam" id="PF13637">
    <property type="entry name" value="Ank_4"/>
    <property type="match status" value="1"/>
</dbReference>
<feature type="domain" description="PID" evidence="5">
    <location>
        <begin position="1052"/>
        <end position="1198"/>
    </location>
</feature>